<protein>
    <submittedName>
        <fullName evidence="2">Uncharacterized protein</fullName>
    </submittedName>
</protein>
<reference evidence="2 3" key="1">
    <citation type="journal article" date="2016" name="Proc. Natl. Acad. Sci. U.S.A.">
        <title>Lipid metabolic changes in an early divergent fungus govern the establishment of a mutualistic symbiosis with endobacteria.</title>
        <authorList>
            <person name="Lastovetsky O.A."/>
            <person name="Gaspar M.L."/>
            <person name="Mondo S.J."/>
            <person name="LaButti K.M."/>
            <person name="Sandor L."/>
            <person name="Grigoriev I.V."/>
            <person name="Henry S.A."/>
            <person name="Pawlowska T.E."/>
        </authorList>
    </citation>
    <scope>NUCLEOTIDE SEQUENCE [LARGE SCALE GENOMIC DNA]</scope>
    <source>
        <strain evidence="2 3">ATCC 11559</strain>
    </source>
</reference>
<evidence type="ECO:0000313" key="3">
    <source>
        <dbReference type="Proteomes" id="UP000242381"/>
    </source>
</evidence>
<evidence type="ECO:0000256" key="1">
    <source>
        <dbReference type="SAM" id="MobiDB-lite"/>
    </source>
</evidence>
<name>A0A1X0S235_RHIZD</name>
<dbReference type="EMBL" id="KV921332">
    <property type="protein sequence ID" value="ORE18362.1"/>
    <property type="molecule type" value="Genomic_DNA"/>
</dbReference>
<dbReference type="AlphaFoldDB" id="A0A1X0S235"/>
<proteinExistence type="predicted"/>
<sequence length="70" mass="8260">MGNKKANLPIGKKANESSANSNNKDKKRQFKDDDEENEHLKKREKHNEEVCIMIDLNLTHFFFWNLKRSG</sequence>
<gene>
    <name evidence="2" type="ORF">BCV71DRAFT_116905</name>
</gene>
<accession>A0A1X0S235</accession>
<organism evidence="2 3">
    <name type="scientific">Rhizopus microsporus</name>
    <dbReference type="NCBI Taxonomy" id="58291"/>
    <lineage>
        <taxon>Eukaryota</taxon>
        <taxon>Fungi</taxon>
        <taxon>Fungi incertae sedis</taxon>
        <taxon>Mucoromycota</taxon>
        <taxon>Mucoromycotina</taxon>
        <taxon>Mucoromycetes</taxon>
        <taxon>Mucorales</taxon>
        <taxon>Mucorineae</taxon>
        <taxon>Rhizopodaceae</taxon>
        <taxon>Rhizopus</taxon>
    </lineage>
</organism>
<dbReference type="Proteomes" id="UP000242381">
    <property type="component" value="Unassembled WGS sequence"/>
</dbReference>
<evidence type="ECO:0000313" key="2">
    <source>
        <dbReference type="EMBL" id="ORE18362.1"/>
    </source>
</evidence>
<feature type="region of interest" description="Disordered" evidence="1">
    <location>
        <begin position="1"/>
        <end position="46"/>
    </location>
</feature>